<accession>A0A6A6RL40</accession>
<feature type="region of interest" description="Disordered" evidence="1">
    <location>
        <begin position="1"/>
        <end position="40"/>
    </location>
</feature>
<sequence>MPKIVKKSGARRDTMSDIDSVEKQEQSSRGSRPSRYLGTGCDSYRPIDSYRPSDRYRPIYAPHPAVSHATNVPRNAPRQFQPIDTLPWTRRHFFNTPRYLRIVSGPHEFTLYLNLFFFLSVKDKEVDHANPKGPTLSIAEVDPEYIAYIVDWLNAVVEQRNAPRLKMFEDENQKHLGIRGLDLEKNLKVLRASRVLGIMRCTNAMFQVFYRYFAKQHLKRDEIDVVVRLATDADDALFKGLDNYDEWVEERPMLKAAVLKKVEQLGLKD</sequence>
<evidence type="ECO:0000256" key="1">
    <source>
        <dbReference type="SAM" id="MobiDB-lite"/>
    </source>
</evidence>
<gene>
    <name evidence="2" type="ORF">P280DRAFT_522822</name>
</gene>
<name>A0A6A6RL40_9PLEO</name>
<feature type="compositionally biased region" description="Basic and acidic residues" evidence="1">
    <location>
        <begin position="10"/>
        <end position="26"/>
    </location>
</feature>
<dbReference type="AlphaFoldDB" id="A0A6A6RL40"/>
<dbReference type="EMBL" id="MU006804">
    <property type="protein sequence ID" value="KAF2635703.1"/>
    <property type="molecule type" value="Genomic_DNA"/>
</dbReference>
<reference evidence="2" key="1">
    <citation type="journal article" date="2020" name="Stud. Mycol.">
        <title>101 Dothideomycetes genomes: a test case for predicting lifestyles and emergence of pathogens.</title>
        <authorList>
            <person name="Haridas S."/>
            <person name="Albert R."/>
            <person name="Binder M."/>
            <person name="Bloem J."/>
            <person name="Labutti K."/>
            <person name="Salamov A."/>
            <person name="Andreopoulos B."/>
            <person name="Baker S."/>
            <person name="Barry K."/>
            <person name="Bills G."/>
            <person name="Bluhm B."/>
            <person name="Cannon C."/>
            <person name="Castanera R."/>
            <person name="Culley D."/>
            <person name="Daum C."/>
            <person name="Ezra D."/>
            <person name="Gonzalez J."/>
            <person name="Henrissat B."/>
            <person name="Kuo A."/>
            <person name="Liang C."/>
            <person name="Lipzen A."/>
            <person name="Lutzoni F."/>
            <person name="Magnuson J."/>
            <person name="Mondo S."/>
            <person name="Nolan M."/>
            <person name="Ohm R."/>
            <person name="Pangilinan J."/>
            <person name="Park H.-J."/>
            <person name="Ramirez L."/>
            <person name="Alfaro M."/>
            <person name="Sun H."/>
            <person name="Tritt A."/>
            <person name="Yoshinaga Y."/>
            <person name="Zwiers L.-H."/>
            <person name="Turgeon B."/>
            <person name="Goodwin S."/>
            <person name="Spatafora J."/>
            <person name="Crous P."/>
            <person name="Grigoriev I."/>
        </authorList>
    </citation>
    <scope>NUCLEOTIDE SEQUENCE</scope>
    <source>
        <strain evidence="2">CBS 473.64</strain>
    </source>
</reference>
<dbReference type="Proteomes" id="UP000799753">
    <property type="component" value="Unassembled WGS sequence"/>
</dbReference>
<proteinExistence type="predicted"/>
<evidence type="ECO:0000313" key="2">
    <source>
        <dbReference type="EMBL" id="KAF2635703.1"/>
    </source>
</evidence>
<keyword evidence="3" id="KW-1185">Reference proteome</keyword>
<evidence type="ECO:0000313" key="3">
    <source>
        <dbReference type="Proteomes" id="UP000799753"/>
    </source>
</evidence>
<protein>
    <submittedName>
        <fullName evidence="2">Uncharacterized protein</fullName>
    </submittedName>
</protein>
<organism evidence="2 3">
    <name type="scientific">Massarina eburnea CBS 473.64</name>
    <dbReference type="NCBI Taxonomy" id="1395130"/>
    <lineage>
        <taxon>Eukaryota</taxon>
        <taxon>Fungi</taxon>
        <taxon>Dikarya</taxon>
        <taxon>Ascomycota</taxon>
        <taxon>Pezizomycotina</taxon>
        <taxon>Dothideomycetes</taxon>
        <taxon>Pleosporomycetidae</taxon>
        <taxon>Pleosporales</taxon>
        <taxon>Massarineae</taxon>
        <taxon>Massarinaceae</taxon>
        <taxon>Massarina</taxon>
    </lineage>
</organism>